<feature type="active site" evidence="4">
    <location>
        <position position="139"/>
    </location>
</feature>
<organism evidence="9 10">
    <name type="scientific">Legionella impletisoli</name>
    <dbReference type="NCBI Taxonomy" id="343510"/>
    <lineage>
        <taxon>Bacteria</taxon>
        <taxon>Pseudomonadati</taxon>
        <taxon>Pseudomonadota</taxon>
        <taxon>Gammaproteobacteria</taxon>
        <taxon>Legionellales</taxon>
        <taxon>Legionellaceae</taxon>
        <taxon>Legionella</taxon>
    </lineage>
</organism>
<dbReference type="InterPro" id="IPR020103">
    <property type="entry name" value="PsdUridine_synth_cat_dom_sf"/>
</dbReference>
<comment type="catalytic activity">
    <reaction evidence="3">
        <text>uridine(1911/1915/1917) in 23S rRNA = pseudouridine(1911/1915/1917) in 23S rRNA</text>
        <dbReference type="Rhea" id="RHEA:42524"/>
        <dbReference type="Rhea" id="RHEA-COMP:10097"/>
        <dbReference type="Rhea" id="RHEA-COMP:10098"/>
        <dbReference type="ChEBI" id="CHEBI:65314"/>
        <dbReference type="ChEBI" id="CHEBI:65315"/>
        <dbReference type="EC" id="5.4.99.23"/>
    </reaction>
</comment>
<dbReference type="PANTHER" id="PTHR21600">
    <property type="entry name" value="MITOCHONDRIAL RNA PSEUDOURIDINE SYNTHASE"/>
    <property type="match status" value="1"/>
</dbReference>
<dbReference type="GO" id="GO:0160140">
    <property type="term" value="F:23S rRNA pseudouridine(1911/1915/1917) synthase activity"/>
    <property type="evidence" value="ECO:0007669"/>
    <property type="project" value="UniProtKB-EC"/>
</dbReference>
<dbReference type="Gene3D" id="3.30.2350.10">
    <property type="entry name" value="Pseudouridine synthase"/>
    <property type="match status" value="1"/>
</dbReference>
<sequence length="321" mass="36114">MSETVNKEAIVPFEFHGQRADVVLAALFSEFSRSQLTQWLKEGLVTFDDRLLKPKEKLKGGELVKIQAQLARIDESFDAEDIPLNIVFEDEHLLIVNKPRGLVVHPGAGNPNSTLVNALIHHDALLQHLPRAGIIHRLDKDTTGLLIVAKTLPAYTALIRQMQAREIQRNYLALVHGHVMAGGRLVTFYGRHPRNRLKMAVTNQGKEAITEYKVKHHFDHFSLLDIKLLTGRTHQIRVHMSHLNHPIVGDPLYGGRARIPAGVSSSLKIALQQFKCQALHAYSLSLLHPISHEELTFTITLPDDFEQLLSKMDASDESYNT</sequence>
<comment type="similarity">
    <text evidence="1 6">Belongs to the pseudouridine synthase RluA family.</text>
</comment>
<dbReference type="InterPro" id="IPR002942">
    <property type="entry name" value="S4_RNA-bd"/>
</dbReference>
<dbReference type="SUPFAM" id="SSF55174">
    <property type="entry name" value="Alpha-L RNA-binding motif"/>
    <property type="match status" value="1"/>
</dbReference>
<dbReference type="Pfam" id="PF01479">
    <property type="entry name" value="S4"/>
    <property type="match status" value="1"/>
</dbReference>
<evidence type="ECO:0000256" key="4">
    <source>
        <dbReference type="PIRSR" id="PIRSR606225-1"/>
    </source>
</evidence>
<name>A0A917JRW4_9GAMM</name>
<reference evidence="9" key="1">
    <citation type="journal article" date="2014" name="Int. J. Syst. Evol. Microbiol.">
        <title>Complete genome sequence of Corynebacterium casei LMG S-19264T (=DSM 44701T), isolated from a smear-ripened cheese.</title>
        <authorList>
            <consortium name="US DOE Joint Genome Institute (JGI-PGF)"/>
            <person name="Walter F."/>
            <person name="Albersmeier A."/>
            <person name="Kalinowski J."/>
            <person name="Ruckert C."/>
        </authorList>
    </citation>
    <scope>NUCLEOTIDE SEQUENCE</scope>
    <source>
        <strain evidence="9">JCM 13919</strain>
    </source>
</reference>
<evidence type="ECO:0000256" key="6">
    <source>
        <dbReference type="RuleBase" id="RU362028"/>
    </source>
</evidence>
<evidence type="ECO:0000259" key="7">
    <source>
        <dbReference type="Pfam" id="PF00849"/>
    </source>
</evidence>
<dbReference type="GO" id="GO:0003723">
    <property type="term" value="F:RNA binding"/>
    <property type="evidence" value="ECO:0007669"/>
    <property type="project" value="UniProtKB-KW"/>
</dbReference>
<dbReference type="CDD" id="cd00165">
    <property type="entry name" value="S4"/>
    <property type="match status" value="1"/>
</dbReference>
<dbReference type="EC" id="5.4.99.-" evidence="6"/>
<dbReference type="Pfam" id="PF00849">
    <property type="entry name" value="PseudoU_synth_2"/>
    <property type="match status" value="1"/>
</dbReference>
<feature type="domain" description="RNA-binding S4" evidence="8">
    <location>
        <begin position="18"/>
        <end position="64"/>
    </location>
</feature>
<evidence type="ECO:0000313" key="10">
    <source>
        <dbReference type="Proteomes" id="UP000630149"/>
    </source>
</evidence>
<reference evidence="9" key="2">
    <citation type="submission" date="2020-09" db="EMBL/GenBank/DDBJ databases">
        <authorList>
            <person name="Sun Q."/>
            <person name="Ohkuma M."/>
        </authorList>
    </citation>
    <scope>NUCLEOTIDE SEQUENCE</scope>
    <source>
        <strain evidence="9">JCM 13919</strain>
    </source>
</reference>
<evidence type="ECO:0000313" key="9">
    <source>
        <dbReference type="EMBL" id="GGI80816.1"/>
    </source>
</evidence>
<dbReference type="InterPro" id="IPR050188">
    <property type="entry name" value="RluA_PseudoU_synthase"/>
</dbReference>
<evidence type="ECO:0000256" key="1">
    <source>
        <dbReference type="ARBA" id="ARBA00010876"/>
    </source>
</evidence>
<evidence type="ECO:0000259" key="8">
    <source>
        <dbReference type="Pfam" id="PF01479"/>
    </source>
</evidence>
<dbReference type="SUPFAM" id="SSF55120">
    <property type="entry name" value="Pseudouridine synthase"/>
    <property type="match status" value="1"/>
</dbReference>
<dbReference type="RefSeq" id="WP_131775818.1">
    <property type="nucleotide sequence ID" value="NZ_BMOB01000002.1"/>
</dbReference>
<evidence type="ECO:0000256" key="5">
    <source>
        <dbReference type="PROSITE-ProRule" id="PRU00182"/>
    </source>
</evidence>
<proteinExistence type="inferred from homology"/>
<dbReference type="EMBL" id="BMOB01000002">
    <property type="protein sequence ID" value="GGI80816.1"/>
    <property type="molecule type" value="Genomic_DNA"/>
</dbReference>
<dbReference type="Gene3D" id="3.10.290.10">
    <property type="entry name" value="RNA-binding S4 domain"/>
    <property type="match status" value="1"/>
</dbReference>
<dbReference type="NCBIfam" id="TIGR00005">
    <property type="entry name" value="rluA_subfam"/>
    <property type="match status" value="1"/>
</dbReference>
<keyword evidence="10" id="KW-1185">Reference proteome</keyword>
<dbReference type="NCBIfam" id="NF008385">
    <property type="entry name" value="PRK11180.1"/>
    <property type="match status" value="1"/>
</dbReference>
<dbReference type="PROSITE" id="PS01129">
    <property type="entry name" value="PSI_RLU"/>
    <property type="match status" value="1"/>
</dbReference>
<dbReference type="InterPro" id="IPR036986">
    <property type="entry name" value="S4_RNA-bd_sf"/>
</dbReference>
<keyword evidence="5" id="KW-0694">RNA-binding</keyword>
<dbReference type="AlphaFoldDB" id="A0A917JRW4"/>
<dbReference type="InterPro" id="IPR006225">
    <property type="entry name" value="PsdUridine_synth_RluC/D"/>
</dbReference>
<dbReference type="CDD" id="cd02869">
    <property type="entry name" value="PseudoU_synth_RluA_like"/>
    <property type="match status" value="1"/>
</dbReference>
<dbReference type="InterPro" id="IPR006224">
    <property type="entry name" value="PsdUridine_synth_RluA-like_CS"/>
</dbReference>
<gene>
    <name evidence="9" type="primary">rluD</name>
    <name evidence="9" type="ORF">GCM10007966_06680</name>
</gene>
<dbReference type="GO" id="GO:0000455">
    <property type="term" value="P:enzyme-directed rRNA pseudouridine synthesis"/>
    <property type="evidence" value="ECO:0007669"/>
    <property type="project" value="UniProtKB-ARBA"/>
</dbReference>
<dbReference type="PANTHER" id="PTHR21600:SF44">
    <property type="entry name" value="RIBOSOMAL LARGE SUBUNIT PSEUDOURIDINE SYNTHASE D"/>
    <property type="match status" value="1"/>
</dbReference>
<evidence type="ECO:0000256" key="3">
    <source>
        <dbReference type="ARBA" id="ARBA00036882"/>
    </source>
</evidence>
<accession>A0A917JRW4</accession>
<dbReference type="Proteomes" id="UP000630149">
    <property type="component" value="Unassembled WGS sequence"/>
</dbReference>
<comment type="function">
    <text evidence="6">Responsible for synthesis of pseudouridine from uracil.</text>
</comment>
<evidence type="ECO:0000256" key="2">
    <source>
        <dbReference type="ARBA" id="ARBA00023235"/>
    </source>
</evidence>
<dbReference type="OrthoDB" id="9807829at2"/>
<comment type="catalytic activity">
    <reaction evidence="6">
        <text>a uridine in RNA = a pseudouridine in RNA</text>
        <dbReference type="Rhea" id="RHEA:48348"/>
        <dbReference type="Rhea" id="RHEA-COMP:12068"/>
        <dbReference type="Rhea" id="RHEA-COMP:12069"/>
        <dbReference type="ChEBI" id="CHEBI:65314"/>
        <dbReference type="ChEBI" id="CHEBI:65315"/>
    </reaction>
</comment>
<feature type="domain" description="Pseudouridine synthase RsuA/RluA-like" evidence="7">
    <location>
        <begin position="92"/>
        <end position="242"/>
    </location>
</feature>
<dbReference type="PROSITE" id="PS50889">
    <property type="entry name" value="S4"/>
    <property type="match status" value="1"/>
</dbReference>
<dbReference type="InterPro" id="IPR006145">
    <property type="entry name" value="PsdUridine_synth_RsuA/RluA"/>
</dbReference>
<comment type="caution">
    <text evidence="9">The sequence shown here is derived from an EMBL/GenBank/DDBJ whole genome shotgun (WGS) entry which is preliminary data.</text>
</comment>
<keyword evidence="2 6" id="KW-0413">Isomerase</keyword>
<protein>
    <recommendedName>
        <fullName evidence="6">Pseudouridine synthase</fullName>
        <ecNumber evidence="6">5.4.99.-</ecNumber>
    </recommendedName>
</protein>